<protein>
    <submittedName>
        <fullName evidence="1">Uncharacterized protein</fullName>
    </submittedName>
</protein>
<evidence type="ECO:0000313" key="1">
    <source>
        <dbReference type="EMBL" id="KAA6385537.1"/>
    </source>
</evidence>
<proteinExistence type="predicted"/>
<name>A0A5J4VSI4_9EUKA</name>
<sequence length="201" mass="22565">MAEQYASSKPTNFFNPSDGLTTAQQSYLQTYQQQSSLLSQYTSKIAQSNIDLRHIQFTLAIQQTLVSVRAQQAFTSAASAINNSEIIELMNSAVKQEERILLRDVVALQLLPSLSDLLFATPLEEIPIFFFQQLPSIRLQQAKVSKLIYGLYRVTSAKLSLIETSSELNTQYNHGILGKSEDRPGKIFCLRVPPKQPQLIL</sequence>
<accession>A0A5J4VSI4</accession>
<evidence type="ECO:0000313" key="2">
    <source>
        <dbReference type="Proteomes" id="UP000324800"/>
    </source>
</evidence>
<comment type="caution">
    <text evidence="1">The sequence shown here is derived from an EMBL/GenBank/DDBJ whole genome shotgun (WGS) entry which is preliminary data.</text>
</comment>
<dbReference type="Proteomes" id="UP000324800">
    <property type="component" value="Unassembled WGS sequence"/>
</dbReference>
<gene>
    <name evidence="1" type="ORF">EZS28_018938</name>
</gene>
<organism evidence="1 2">
    <name type="scientific">Streblomastix strix</name>
    <dbReference type="NCBI Taxonomy" id="222440"/>
    <lineage>
        <taxon>Eukaryota</taxon>
        <taxon>Metamonada</taxon>
        <taxon>Preaxostyla</taxon>
        <taxon>Oxymonadida</taxon>
        <taxon>Streblomastigidae</taxon>
        <taxon>Streblomastix</taxon>
    </lineage>
</organism>
<dbReference type="AlphaFoldDB" id="A0A5J4VSI4"/>
<reference evidence="1 2" key="1">
    <citation type="submission" date="2019-03" db="EMBL/GenBank/DDBJ databases">
        <title>Single cell metagenomics reveals metabolic interactions within the superorganism composed of flagellate Streblomastix strix and complex community of Bacteroidetes bacteria on its surface.</title>
        <authorList>
            <person name="Treitli S.C."/>
            <person name="Kolisko M."/>
            <person name="Husnik F."/>
            <person name="Keeling P."/>
            <person name="Hampl V."/>
        </authorList>
    </citation>
    <scope>NUCLEOTIDE SEQUENCE [LARGE SCALE GENOMIC DNA]</scope>
    <source>
        <strain evidence="1">ST1C</strain>
    </source>
</reference>
<dbReference type="EMBL" id="SNRW01005225">
    <property type="protein sequence ID" value="KAA6385537.1"/>
    <property type="molecule type" value="Genomic_DNA"/>
</dbReference>